<feature type="domain" description="BPP" evidence="3">
    <location>
        <begin position="743"/>
        <end position="1106"/>
    </location>
</feature>
<feature type="compositionally biased region" description="Polar residues" evidence="2">
    <location>
        <begin position="1892"/>
        <end position="1914"/>
    </location>
</feature>
<dbReference type="PANTHER" id="PTHR43606">
    <property type="entry name" value="PHOSPHATASE, PUTATIVE (AFU_ORTHOLOGUE AFUA_6G08710)-RELATED"/>
    <property type="match status" value="1"/>
</dbReference>
<name>A3ITE0_9CHRO</name>
<dbReference type="InterPro" id="IPR003431">
    <property type="entry name" value="B-propeller_Phytase"/>
</dbReference>
<dbReference type="eggNOG" id="COG4222">
    <property type="taxonomic scope" value="Bacteria"/>
</dbReference>
<dbReference type="OrthoDB" id="292013at2"/>
<sequence>MIRFATFNASLNRNSEGELIADLLTPNNEQGQTVAEIIQRVNPDVILINEFDFDSVGGAAQLFNNNYLNVSQKGVNPIDYPYFYVAPSNTGIASEFDLDNNGEVITNPGELGYGNDAFGFGNFPGQFGMAVYSKYPIDFSNVRTFQTFLWKDMPNALLPVDPVSGESYYSEEELNNFRLSSKSHWDLPLLINGETVHFLVSHPTPPVFDGEEDRNGRRNHDEIRFWADYITPGEGSYIYDDLGNFGGLKVGEKFVIAGDQNADPFDGDSVNNAINQLLDNPYINTSVTPESEGGVDASNRQGGINNNHQGDPKFDTADFNDNSSGNLRVDYVLPSQNLEIAETGIFWPTSDNALFDLVGDFPFPSSDHRLVYADVNVEKNMIDSTRKTVKSINFIGDINFDTGFTVEGTEFGGISGLTYDKFNGVYYGLSDDRSQLNDARFYNLNIDLSDGSLDDEDISFNSVTTLLNEDGNPFINNGIDPEGIAVTSRGTLFISSEGNANTLLDPFVNEFSLSGQQFNTLPVPEKFLPTADQSSGIRNNQAFESLTITPDERYLYTAVENALWQDGTNSTLEDESAVRILQYDLETGEPRKEFLYFTDTIPNDSNPSGGFADNGLVELLAIDNTGTFLALERSYADGVGNNIRLYEVNLQGATDISQFESLAIDPNNPNDGLFDVDAVAQKRLLVDFNNLGITLDNSEALAFGPTLPNGNQSLIVVSDNNFNDSQFTQFTAFELDIDSIPFVTPTLETPSEIRYDNPTDPDIVEGSDSDDPAIYIHPDDVEQSLVITALKNGGLALYNLDGNEIQKITPDNIRYNNVDLVYGFNLDGESIDIAVVSDRRNDTLVIFKIDPTTQQLTNITSSNILESIFGVDDGEATAYGLATYTSPVTGQVYTFVSQADGDQITQLELISDGQGNVTAEIVRTLSVPIPDDSEVEDAQVEGMVVDRELGYLYVGQEGFGIWKFYAEPDSSDTGTIVDTVKDINPNSNLTADVEGLTIYYGEDGKGYLLASSQGDSSFAVYDRQGSNSYLGNFVVGENNGIDGVEESDGADIINVALGDKFPKGLLVVHDGSNEDATVFQDPEDGEIQNFNTNFKYIDLEDLNATLPFFKLDTEGYDPRNPVPNSLINGIASGDTTQNSTVLWARSTFTGDVTIEYSTDANFSSVIATETLTVTDPTLPVKVQIDNLTPNTEYYYRVTDAAGDTAIGEFKTSAELGTNAGLRFGVSGDWRGELAPYPAIANAVDRDLDFFVEHGDTIYADIESDAVKNPDGTRKQQAETIQEYRAKHSEVYDSRLGFNFWEELRSKTSILATIDDHEVINDFAGGANADTDDRFSETEGLINDTELYENGMQTFQEYNPLRDEFYGDVGDERFNGERKLYRYSNYGSDAAVFVLDTRSFRDEGLDGPENFLDTGDRLDVLNESLTEDRTLLGSVQLSDLKQDLLEAENNGITWKFVMVPEPIQNIFPGINTDAFEGYGKERTEILKFINENSIDNVVFVAADVHTTFVNNLTYQEEINGEQIATNAFEITTGAVAFDAPTGEFLANIFLSGNSEAQTLYNSLPIAPDTDDIINDKDDFVKSLVNETLLTPLGFDPLGLNNNLEQADGLIDATLLQGDYFVGHTYGWTEFDIDPETQQLKVITYGIEAYSENELLADIDNIISRQPKIVSEFVVNAKVNNAFPKTVYSTDNDDFIDSVEPDNSFNFNGDNQILFAGLGNDFIDVSVAPGNNIINLEEDDDIVFAGVNNTLYGGTGKDTFFVGTGAGNNTITGGEDADNFVIVTDEEDLPIAPNIITDFNPSEGDTISLLNTSFVYGDRGANWDTIQDNNDTVITVFEQPVAILQNTDADSLSFNDFFFSNTSDSEPSIDDPVPDDNDVTPITEGESESDIDDNSNPTNSDSMVENNDPNTLPQSEDQGELFDLREFSGMQVQADFLVSRSASLNNFVGFYEIDDLTGTIDGITPGDQGYREAALSRQLSEIGLQIKNKQTANFTELLTGGSIYAPFMIVNANPETMTDSSKLYFPFLGANDDKKDRIRLLDQNIFGFEDRRDFDYNDLIIETTLTVI</sequence>
<feature type="compositionally biased region" description="Acidic residues" evidence="2">
    <location>
        <begin position="1865"/>
        <end position="1876"/>
    </location>
</feature>
<dbReference type="Gene3D" id="3.60.10.10">
    <property type="entry name" value="Endonuclease/exonuclease/phosphatase"/>
    <property type="match status" value="1"/>
</dbReference>
<dbReference type="Pfam" id="PF13449">
    <property type="entry name" value="Phytase-like"/>
    <property type="match status" value="1"/>
</dbReference>
<dbReference type="GO" id="GO:0016158">
    <property type="term" value="F:inositol hexakisphosphate 3-phosphatase activity"/>
    <property type="evidence" value="ECO:0007669"/>
    <property type="project" value="InterPro"/>
</dbReference>
<dbReference type="SUPFAM" id="SSF50956">
    <property type="entry name" value="Thermostable phytase (3-phytase)"/>
    <property type="match status" value="1"/>
</dbReference>
<dbReference type="Gene3D" id="2.60.40.380">
    <property type="entry name" value="Purple acid phosphatase-like, N-terminal"/>
    <property type="match status" value="1"/>
</dbReference>
<evidence type="ECO:0000313" key="5">
    <source>
        <dbReference type="Proteomes" id="UP000003781"/>
    </source>
</evidence>
<dbReference type="SUPFAM" id="SSF56219">
    <property type="entry name" value="DNase I-like"/>
    <property type="match status" value="1"/>
</dbReference>
<organism evidence="4 5">
    <name type="scientific">Crocosphaera chwakensis CCY0110</name>
    <dbReference type="NCBI Taxonomy" id="391612"/>
    <lineage>
        <taxon>Bacteria</taxon>
        <taxon>Bacillati</taxon>
        <taxon>Cyanobacteriota</taxon>
        <taxon>Cyanophyceae</taxon>
        <taxon>Oscillatoriophycideae</taxon>
        <taxon>Chroococcales</taxon>
        <taxon>Aphanothecaceae</taxon>
        <taxon>Crocosphaera</taxon>
        <taxon>Crocosphaera chwakensis</taxon>
    </lineage>
</organism>
<dbReference type="GO" id="GO:0046872">
    <property type="term" value="F:metal ion binding"/>
    <property type="evidence" value="ECO:0007669"/>
    <property type="project" value="InterPro"/>
</dbReference>
<dbReference type="EMBL" id="AAXW01000028">
    <property type="protein sequence ID" value="EAZ90225.1"/>
    <property type="molecule type" value="Genomic_DNA"/>
</dbReference>
<dbReference type="InterPro" id="IPR011042">
    <property type="entry name" value="6-blade_b-propeller_TolB-like"/>
</dbReference>
<dbReference type="GO" id="GO:0003993">
    <property type="term" value="F:acid phosphatase activity"/>
    <property type="evidence" value="ECO:0007669"/>
    <property type="project" value="InterPro"/>
</dbReference>
<evidence type="ECO:0000256" key="1">
    <source>
        <dbReference type="ARBA" id="ARBA00022729"/>
    </source>
</evidence>
<proteinExistence type="predicted"/>
<reference evidence="4 5" key="1">
    <citation type="submission" date="2007-03" db="EMBL/GenBank/DDBJ databases">
        <authorList>
            <person name="Stal L."/>
            <person name="Ferriera S."/>
            <person name="Johnson J."/>
            <person name="Kravitz S."/>
            <person name="Beeson K."/>
            <person name="Sutton G."/>
            <person name="Rogers Y.-H."/>
            <person name="Friedman R."/>
            <person name="Frazier M."/>
            <person name="Venter J.C."/>
        </authorList>
    </citation>
    <scope>NUCLEOTIDE SEQUENCE [LARGE SCALE GENOMIC DNA]</scope>
    <source>
        <strain evidence="4 5">CCY0110</strain>
    </source>
</reference>
<dbReference type="SUPFAM" id="SSF51120">
    <property type="entry name" value="beta-Roll"/>
    <property type="match status" value="1"/>
</dbReference>
<dbReference type="InterPro" id="IPR032093">
    <property type="entry name" value="PhoD_N"/>
</dbReference>
<gene>
    <name evidence="4" type="ORF">CY0110_04418</name>
</gene>
<keyword evidence="1" id="KW-0732">Signal</keyword>
<dbReference type="eggNOG" id="COG2374">
    <property type="taxonomic scope" value="Bacteria"/>
</dbReference>
<dbReference type="PANTHER" id="PTHR43606:SF2">
    <property type="entry name" value="ALKALINE PHOSPHATASE FAMILY PROTEIN (AFU_ORTHOLOGUE AFUA_5G03860)"/>
    <property type="match status" value="1"/>
</dbReference>
<dbReference type="InterPro" id="IPR038607">
    <property type="entry name" value="PhoD-like_sf"/>
</dbReference>
<dbReference type="InterPro" id="IPR036691">
    <property type="entry name" value="Endo/exonu/phosph_ase_sf"/>
</dbReference>
<dbReference type="InterPro" id="IPR011049">
    <property type="entry name" value="Serralysin-like_metalloprot_C"/>
</dbReference>
<dbReference type="InterPro" id="IPR029052">
    <property type="entry name" value="Metallo-depent_PP-like"/>
</dbReference>
<dbReference type="InterPro" id="IPR027372">
    <property type="entry name" value="Phytase-like_dom"/>
</dbReference>
<dbReference type="InterPro" id="IPR052900">
    <property type="entry name" value="Phospholipid_Metab_Enz"/>
</dbReference>
<dbReference type="Pfam" id="PF16655">
    <property type="entry name" value="PhoD_N"/>
    <property type="match status" value="1"/>
</dbReference>
<evidence type="ECO:0000256" key="2">
    <source>
        <dbReference type="SAM" id="MobiDB-lite"/>
    </source>
</evidence>
<dbReference type="Gene3D" id="3.60.21.70">
    <property type="entry name" value="PhoD-like phosphatase"/>
    <property type="match status" value="1"/>
</dbReference>
<dbReference type="InterPro" id="IPR018946">
    <property type="entry name" value="PhoD-like_MPP"/>
</dbReference>
<feature type="region of interest" description="Disordered" evidence="2">
    <location>
        <begin position="1861"/>
        <end position="1914"/>
    </location>
</feature>
<accession>A3ITE0</accession>
<dbReference type="RefSeq" id="WP_008276646.1">
    <property type="nucleotide sequence ID" value="NZ_AAXW01000028.1"/>
</dbReference>
<comment type="caution">
    <text evidence="4">The sequence shown here is derived from an EMBL/GenBank/DDBJ whole genome shotgun (WGS) entry which is preliminary data.</text>
</comment>
<dbReference type="eggNOG" id="COG4247">
    <property type="taxonomic scope" value="Bacteria"/>
</dbReference>
<dbReference type="eggNOG" id="COG3540">
    <property type="taxonomic scope" value="Bacteria"/>
</dbReference>
<dbReference type="eggNOG" id="COG2931">
    <property type="taxonomic scope" value="Bacteria"/>
</dbReference>
<evidence type="ECO:0000259" key="3">
    <source>
        <dbReference type="PROSITE" id="PS51662"/>
    </source>
</evidence>
<keyword evidence="5" id="KW-1185">Reference proteome</keyword>
<dbReference type="Gene3D" id="2.120.10.30">
    <property type="entry name" value="TolB, C-terminal domain"/>
    <property type="match status" value="1"/>
</dbReference>
<dbReference type="Proteomes" id="UP000003781">
    <property type="component" value="Unassembled WGS sequence"/>
</dbReference>
<protein>
    <submittedName>
        <fullName evidence="4">Phytase</fullName>
    </submittedName>
</protein>
<dbReference type="Gene3D" id="2.150.10.10">
    <property type="entry name" value="Serralysin-like metalloprotease, C-terminal"/>
    <property type="match status" value="1"/>
</dbReference>
<dbReference type="InterPro" id="IPR008963">
    <property type="entry name" value="Purple_acid_Pase-like_N"/>
</dbReference>
<dbReference type="SUPFAM" id="SSF75011">
    <property type="entry name" value="3-carboxy-cis,cis-mucoante lactonizing enzyme"/>
    <property type="match status" value="1"/>
</dbReference>
<evidence type="ECO:0000313" key="4">
    <source>
        <dbReference type="EMBL" id="EAZ90225.1"/>
    </source>
</evidence>
<dbReference type="Pfam" id="PF03372">
    <property type="entry name" value="Exo_endo_phos"/>
    <property type="match status" value="1"/>
</dbReference>
<dbReference type="InterPro" id="IPR005135">
    <property type="entry name" value="Endo/exonuclease/phosphatase"/>
</dbReference>
<dbReference type="Pfam" id="PF02333">
    <property type="entry name" value="Phytase"/>
    <property type="match status" value="1"/>
</dbReference>
<dbReference type="PROSITE" id="PS51662">
    <property type="entry name" value="BP_PHYTASE"/>
    <property type="match status" value="1"/>
</dbReference>
<dbReference type="Pfam" id="PF09423">
    <property type="entry name" value="PhoD"/>
    <property type="match status" value="1"/>
</dbReference>
<dbReference type="SUPFAM" id="SSF49363">
    <property type="entry name" value="Purple acid phosphatase, N-terminal domain"/>
    <property type="match status" value="1"/>
</dbReference>
<dbReference type="SUPFAM" id="SSF56300">
    <property type="entry name" value="Metallo-dependent phosphatases"/>
    <property type="match status" value="1"/>
</dbReference>